<comment type="caution">
    <text evidence="2">The sequence shown here is derived from an EMBL/GenBank/DDBJ whole genome shotgun (WGS) entry which is preliminary data.</text>
</comment>
<keyword evidence="3" id="KW-1185">Reference proteome</keyword>
<accession>A0A2B7Y262</accession>
<evidence type="ECO:0000313" key="2">
    <source>
        <dbReference type="EMBL" id="PGH15566.1"/>
    </source>
</evidence>
<sequence length="132" mass="13946">MHSSLALVFGLLATSISAIPTGSIDTRQNHEVVFQLSNDKSGANGSKPIALDHEPKGVIELFKDTPVFVDGTVYATSAQLTKIVAGAHCTIQKDSHVIAEVNDRATYADLDGNPKQAIPVNLGGAFISCWKA</sequence>
<dbReference type="Proteomes" id="UP000223968">
    <property type="component" value="Unassembled WGS sequence"/>
</dbReference>
<feature type="signal peptide" evidence="1">
    <location>
        <begin position="1"/>
        <end position="18"/>
    </location>
</feature>
<dbReference type="AlphaFoldDB" id="A0A2B7Y262"/>
<keyword evidence="1" id="KW-0732">Signal</keyword>
<protein>
    <submittedName>
        <fullName evidence="2">Uncharacterized protein</fullName>
    </submittedName>
</protein>
<organism evidence="2 3">
    <name type="scientific">Helicocarpus griseus UAMH5409</name>
    <dbReference type="NCBI Taxonomy" id="1447875"/>
    <lineage>
        <taxon>Eukaryota</taxon>
        <taxon>Fungi</taxon>
        <taxon>Dikarya</taxon>
        <taxon>Ascomycota</taxon>
        <taxon>Pezizomycotina</taxon>
        <taxon>Eurotiomycetes</taxon>
        <taxon>Eurotiomycetidae</taxon>
        <taxon>Onygenales</taxon>
        <taxon>Ajellomycetaceae</taxon>
        <taxon>Helicocarpus</taxon>
    </lineage>
</organism>
<dbReference type="EMBL" id="PDNB01000024">
    <property type="protein sequence ID" value="PGH15566.1"/>
    <property type="molecule type" value="Genomic_DNA"/>
</dbReference>
<proteinExistence type="predicted"/>
<evidence type="ECO:0000256" key="1">
    <source>
        <dbReference type="SAM" id="SignalP"/>
    </source>
</evidence>
<evidence type="ECO:0000313" key="3">
    <source>
        <dbReference type="Proteomes" id="UP000223968"/>
    </source>
</evidence>
<reference evidence="2 3" key="1">
    <citation type="submission" date="2017-10" db="EMBL/GenBank/DDBJ databases">
        <title>Comparative genomics in systemic dimorphic fungi from Ajellomycetaceae.</title>
        <authorList>
            <person name="Munoz J.F."/>
            <person name="Mcewen J.G."/>
            <person name="Clay O.K."/>
            <person name="Cuomo C.A."/>
        </authorList>
    </citation>
    <scope>NUCLEOTIDE SEQUENCE [LARGE SCALE GENOMIC DNA]</scope>
    <source>
        <strain evidence="2 3">UAMH5409</strain>
    </source>
</reference>
<gene>
    <name evidence="2" type="ORF">AJ79_02348</name>
</gene>
<name>A0A2B7Y262_9EURO</name>
<feature type="chain" id="PRO_5013333049" evidence="1">
    <location>
        <begin position="19"/>
        <end position="132"/>
    </location>
</feature>
<dbReference type="OrthoDB" id="3497702at2759"/>